<evidence type="ECO:0000313" key="1">
    <source>
        <dbReference type="EMBL" id="CAB1429690.1"/>
    </source>
</evidence>
<reference evidence="1" key="1">
    <citation type="submission" date="2020-03" db="EMBL/GenBank/DDBJ databases">
        <authorList>
            <person name="Weist P."/>
        </authorList>
    </citation>
    <scope>NUCLEOTIDE SEQUENCE</scope>
</reference>
<gene>
    <name evidence="1" type="ORF">PLEPLA_LOCUS17670</name>
</gene>
<dbReference type="EMBL" id="CADEAL010001161">
    <property type="protein sequence ID" value="CAB1429690.1"/>
    <property type="molecule type" value="Genomic_DNA"/>
</dbReference>
<organism evidence="1 2">
    <name type="scientific">Pleuronectes platessa</name>
    <name type="common">European plaice</name>
    <dbReference type="NCBI Taxonomy" id="8262"/>
    <lineage>
        <taxon>Eukaryota</taxon>
        <taxon>Metazoa</taxon>
        <taxon>Chordata</taxon>
        <taxon>Craniata</taxon>
        <taxon>Vertebrata</taxon>
        <taxon>Euteleostomi</taxon>
        <taxon>Actinopterygii</taxon>
        <taxon>Neopterygii</taxon>
        <taxon>Teleostei</taxon>
        <taxon>Neoteleostei</taxon>
        <taxon>Acanthomorphata</taxon>
        <taxon>Carangaria</taxon>
        <taxon>Pleuronectiformes</taxon>
        <taxon>Pleuronectoidei</taxon>
        <taxon>Pleuronectidae</taxon>
        <taxon>Pleuronectes</taxon>
    </lineage>
</organism>
<name>A0A9N7YFL0_PLEPL</name>
<accession>A0A9N7YFL0</accession>
<protein>
    <submittedName>
        <fullName evidence="1">Uncharacterized protein</fullName>
    </submittedName>
</protein>
<proteinExistence type="predicted"/>
<dbReference type="AlphaFoldDB" id="A0A9N7YFL0"/>
<comment type="caution">
    <text evidence="1">The sequence shown here is derived from an EMBL/GenBank/DDBJ whole genome shotgun (WGS) entry which is preliminary data.</text>
</comment>
<sequence>MPDLQPEYGSARALLQQEGACSWPRSLPGSQTIILDPAGVGRIIALATAFAPSVMEKAVCCSSSRMQTVTANLYEGVETVLGEDSACDVGHVPGLSANQG</sequence>
<evidence type="ECO:0000313" key="2">
    <source>
        <dbReference type="Proteomes" id="UP001153269"/>
    </source>
</evidence>
<dbReference type="Proteomes" id="UP001153269">
    <property type="component" value="Unassembled WGS sequence"/>
</dbReference>
<keyword evidence="2" id="KW-1185">Reference proteome</keyword>